<evidence type="ECO:0000259" key="5">
    <source>
        <dbReference type="Pfam" id="PF10415"/>
    </source>
</evidence>
<keyword evidence="1" id="KW-0456">Lyase</keyword>
<sequence>MMKIKLRYPALALIIVSSVGNSLFAQTTRTEKDLLGEKQIPADAYYGVQTARALENFQVSGVPTSFYPDYVKAYAMVKLAAARANAEDGRLKPEKLAAIEKACLAVMDGKYHEHFLVDLYQGGAGTSANMNANEVLANIALEMSGHKKGEYQFIEPHDDLNMGQSTNDVYPTTLHVAMLLHNDKVVKEARALSAAFHKKGDEFKNLLKLGRTEGQDAVPMTLGQEFHAFGYQIDAAIDALVKSEAYLYEENMGATAIGTGITASPGYAEKCAVHLAKITGKPMHLSKDLVAATSSMQGFVMFSGAMKNLAITLSKISSDLIFLASGPRTGIFEINLPPIQPGSSIMPGKVNPVMPELMNEICFKAIGNDMTVTMASQDGLLQLNAYEPVVAVAIMESQGLFFKGIPLFRKQCIEGITANEKVLKHYMERSVGIVTALNPVLGYDKTTELAKEALQSDKGILELIKEKNLLTDAQIKELMDPAKLTAPTPIAGASAAPADKKASGGKKNKKAKSKTK</sequence>
<protein>
    <submittedName>
        <fullName evidence="6">Aspartate ammonia-lyase</fullName>
    </submittedName>
</protein>
<feature type="chain" id="PRO_5046658746" evidence="3">
    <location>
        <begin position="26"/>
        <end position="516"/>
    </location>
</feature>
<feature type="domain" description="Fumarate lyase N-terminal" evidence="4">
    <location>
        <begin position="36"/>
        <end position="367"/>
    </location>
</feature>
<dbReference type="PROSITE" id="PS00163">
    <property type="entry name" value="FUMARATE_LYASES"/>
    <property type="match status" value="1"/>
</dbReference>
<feature type="region of interest" description="Disordered" evidence="2">
    <location>
        <begin position="487"/>
        <end position="516"/>
    </location>
</feature>
<evidence type="ECO:0000256" key="3">
    <source>
        <dbReference type="SAM" id="SignalP"/>
    </source>
</evidence>
<dbReference type="InterPro" id="IPR018951">
    <property type="entry name" value="Fumarase_C_C"/>
</dbReference>
<feature type="compositionally biased region" description="Low complexity" evidence="2">
    <location>
        <begin position="487"/>
        <end position="497"/>
    </location>
</feature>
<dbReference type="Gene3D" id="1.10.275.10">
    <property type="entry name" value="Fumarase/aspartase (N-terminal domain)"/>
    <property type="match status" value="1"/>
</dbReference>
<proteinExistence type="predicted"/>
<dbReference type="InterPro" id="IPR051546">
    <property type="entry name" value="Aspartate_Ammonia-Lyase"/>
</dbReference>
<dbReference type="PANTHER" id="PTHR42696">
    <property type="entry name" value="ASPARTATE AMMONIA-LYASE"/>
    <property type="match status" value="1"/>
</dbReference>
<dbReference type="Pfam" id="PF10415">
    <property type="entry name" value="FumaraseC_C"/>
    <property type="match status" value="1"/>
</dbReference>
<dbReference type="InterPro" id="IPR000362">
    <property type="entry name" value="Fumarate_lyase_fam"/>
</dbReference>
<dbReference type="InterPro" id="IPR024083">
    <property type="entry name" value="Fumarase/histidase_N"/>
</dbReference>
<dbReference type="PANTHER" id="PTHR42696:SF2">
    <property type="entry name" value="ASPARTATE AMMONIA-LYASE"/>
    <property type="match status" value="1"/>
</dbReference>
<dbReference type="PRINTS" id="PR00149">
    <property type="entry name" value="FUMRATELYASE"/>
</dbReference>
<dbReference type="NCBIfam" id="NF008909">
    <property type="entry name" value="PRK12273.1"/>
    <property type="match status" value="1"/>
</dbReference>
<dbReference type="InterPro" id="IPR020557">
    <property type="entry name" value="Fumarate_lyase_CS"/>
</dbReference>
<keyword evidence="3" id="KW-0732">Signal</keyword>
<dbReference type="InterPro" id="IPR022761">
    <property type="entry name" value="Fumarate_lyase_N"/>
</dbReference>
<feature type="domain" description="Fumarase C C-terminal" evidence="5">
    <location>
        <begin position="433"/>
        <end position="485"/>
    </location>
</feature>
<dbReference type="Proteomes" id="UP000644147">
    <property type="component" value="Unassembled WGS sequence"/>
</dbReference>
<name>A0ABS1C5P3_9BACT</name>
<dbReference type="Gene3D" id="1.10.40.30">
    <property type="entry name" value="Fumarase/aspartase (C-terminal domain)"/>
    <property type="match status" value="1"/>
</dbReference>
<dbReference type="SUPFAM" id="SSF48557">
    <property type="entry name" value="L-aspartase-like"/>
    <property type="match status" value="1"/>
</dbReference>
<organism evidence="6 7">
    <name type="scientific">Adhaeribacter terrigena</name>
    <dbReference type="NCBI Taxonomy" id="2793070"/>
    <lineage>
        <taxon>Bacteria</taxon>
        <taxon>Pseudomonadati</taxon>
        <taxon>Bacteroidota</taxon>
        <taxon>Cytophagia</taxon>
        <taxon>Cytophagales</taxon>
        <taxon>Hymenobacteraceae</taxon>
        <taxon>Adhaeribacter</taxon>
    </lineage>
</organism>
<gene>
    <name evidence="6" type="ORF">I5M27_16945</name>
</gene>
<feature type="signal peptide" evidence="3">
    <location>
        <begin position="1"/>
        <end position="25"/>
    </location>
</feature>
<evidence type="ECO:0000259" key="4">
    <source>
        <dbReference type="Pfam" id="PF00206"/>
    </source>
</evidence>
<dbReference type="Gene3D" id="1.20.200.10">
    <property type="entry name" value="Fumarase/aspartase (Central domain)"/>
    <property type="match status" value="1"/>
</dbReference>
<evidence type="ECO:0000313" key="6">
    <source>
        <dbReference type="EMBL" id="MBK0404684.1"/>
    </source>
</evidence>
<comment type="caution">
    <text evidence="6">The sequence shown here is derived from an EMBL/GenBank/DDBJ whole genome shotgun (WGS) entry which is preliminary data.</text>
</comment>
<evidence type="ECO:0000256" key="1">
    <source>
        <dbReference type="ARBA" id="ARBA00023239"/>
    </source>
</evidence>
<dbReference type="InterPro" id="IPR008948">
    <property type="entry name" value="L-Aspartase-like"/>
</dbReference>
<dbReference type="EMBL" id="JAEHFX010000011">
    <property type="protein sequence ID" value="MBK0404684.1"/>
    <property type="molecule type" value="Genomic_DNA"/>
</dbReference>
<accession>A0ABS1C5P3</accession>
<evidence type="ECO:0000313" key="7">
    <source>
        <dbReference type="Proteomes" id="UP000644147"/>
    </source>
</evidence>
<reference evidence="6 7" key="1">
    <citation type="submission" date="2020-12" db="EMBL/GenBank/DDBJ databases">
        <title>Bacterial novel species Adhaeribacter sp. BT258 isolated from soil.</title>
        <authorList>
            <person name="Jung H.-Y."/>
        </authorList>
    </citation>
    <scope>NUCLEOTIDE SEQUENCE [LARGE SCALE GENOMIC DNA]</scope>
    <source>
        <strain evidence="6 7">BT258</strain>
    </source>
</reference>
<keyword evidence="7" id="KW-1185">Reference proteome</keyword>
<evidence type="ECO:0000256" key="2">
    <source>
        <dbReference type="SAM" id="MobiDB-lite"/>
    </source>
</evidence>
<dbReference type="CDD" id="cd01357">
    <property type="entry name" value="Aspartase"/>
    <property type="match status" value="1"/>
</dbReference>
<dbReference type="Pfam" id="PF00206">
    <property type="entry name" value="Lyase_1"/>
    <property type="match status" value="1"/>
</dbReference>
<feature type="compositionally biased region" description="Basic residues" evidence="2">
    <location>
        <begin position="503"/>
        <end position="516"/>
    </location>
</feature>